<dbReference type="GO" id="GO:0003677">
    <property type="term" value="F:DNA binding"/>
    <property type="evidence" value="ECO:0007669"/>
    <property type="project" value="InterPro"/>
</dbReference>
<proteinExistence type="predicted"/>
<evidence type="ECO:0000259" key="1">
    <source>
        <dbReference type="Pfam" id="PF00125"/>
    </source>
</evidence>
<evidence type="ECO:0000313" key="3">
    <source>
        <dbReference type="WBParaSite" id="TMUE_0000002081.1"/>
    </source>
</evidence>
<sequence length="156" mass="17746">MQITQMVQAQANYAQEVSFSDCCSTTGRATAGALGLNCCRRYDCQVFLTREGGTRKKWKRRLKFPRLADEGPQKKRRRRKGRKYDIGRAMFQAVVLEVIGRLGKQHVRFQCLAIDMLQSAAEAHVADVIQDARFVQTLGKRAKNLPKYIALAARLR</sequence>
<dbReference type="Gene3D" id="1.10.20.10">
    <property type="entry name" value="Histone, subunit A"/>
    <property type="match status" value="1"/>
</dbReference>
<accession>A0A5S6Q4C1</accession>
<dbReference type="Pfam" id="PF00125">
    <property type="entry name" value="Histone"/>
    <property type="match status" value="1"/>
</dbReference>
<name>A0A5S6Q4C1_TRIMR</name>
<organism evidence="2 3">
    <name type="scientific">Trichuris muris</name>
    <name type="common">Mouse whipworm</name>
    <dbReference type="NCBI Taxonomy" id="70415"/>
    <lineage>
        <taxon>Eukaryota</taxon>
        <taxon>Metazoa</taxon>
        <taxon>Ecdysozoa</taxon>
        <taxon>Nematoda</taxon>
        <taxon>Enoplea</taxon>
        <taxon>Dorylaimia</taxon>
        <taxon>Trichinellida</taxon>
        <taxon>Trichuridae</taxon>
        <taxon>Trichuris</taxon>
    </lineage>
</organism>
<reference evidence="3" key="1">
    <citation type="submission" date="2019-12" db="UniProtKB">
        <authorList>
            <consortium name="WormBaseParasite"/>
        </authorList>
    </citation>
    <scope>IDENTIFICATION</scope>
</reference>
<keyword evidence="2" id="KW-1185">Reference proteome</keyword>
<evidence type="ECO:0000313" key="2">
    <source>
        <dbReference type="Proteomes" id="UP000046395"/>
    </source>
</evidence>
<dbReference type="Proteomes" id="UP000046395">
    <property type="component" value="Unassembled WGS sequence"/>
</dbReference>
<feature type="domain" description="Core Histone H2A/H2B/H3" evidence="1">
    <location>
        <begin position="73"/>
        <end position="155"/>
    </location>
</feature>
<protein>
    <submittedName>
        <fullName evidence="3">Histone domain-containing protein</fullName>
    </submittedName>
</protein>
<dbReference type="WBParaSite" id="TMUE_0000002081.1">
    <property type="protein sequence ID" value="TMUE_0000002081.1"/>
    <property type="gene ID" value="WBGene00297942"/>
</dbReference>
<dbReference type="InterPro" id="IPR009072">
    <property type="entry name" value="Histone-fold"/>
</dbReference>
<dbReference type="AlphaFoldDB" id="A0A5S6Q4C1"/>
<dbReference type="InterPro" id="IPR007125">
    <property type="entry name" value="H2A/H2B/H3"/>
</dbReference>
<dbReference type="GO" id="GO:0046982">
    <property type="term" value="F:protein heterodimerization activity"/>
    <property type="evidence" value="ECO:0007669"/>
    <property type="project" value="InterPro"/>
</dbReference>